<dbReference type="InterPro" id="IPR036397">
    <property type="entry name" value="RNaseH_sf"/>
</dbReference>
<dbReference type="InterPro" id="IPR002298">
    <property type="entry name" value="DNA_polymerase_A"/>
</dbReference>
<evidence type="ECO:0000256" key="4">
    <source>
        <dbReference type="ARBA" id="ARBA00022695"/>
    </source>
</evidence>
<dbReference type="FunFam" id="1.10.150.20:FF:000034">
    <property type="entry name" value="DNA polymerase I"/>
    <property type="match status" value="1"/>
</dbReference>
<evidence type="ECO:0000256" key="3">
    <source>
        <dbReference type="ARBA" id="ARBA00022679"/>
    </source>
</evidence>
<keyword evidence="12" id="KW-0238">DNA-binding</keyword>
<evidence type="ECO:0000256" key="10">
    <source>
        <dbReference type="ARBA" id="ARBA00022932"/>
    </source>
</evidence>
<keyword evidence="4" id="KW-0548">Nucleotidyltransferase</keyword>
<protein>
    <recommendedName>
        <fullName evidence="2">DNA-directed DNA polymerase</fullName>
        <ecNumber evidence="2">2.7.7.7</ecNumber>
    </recommendedName>
</protein>
<dbReference type="GO" id="GO:0009507">
    <property type="term" value="C:chloroplast"/>
    <property type="evidence" value="ECO:0007669"/>
    <property type="project" value="UniProtKB-ARBA"/>
</dbReference>
<reference evidence="17 18" key="2">
    <citation type="submission" date="2024-10" db="EMBL/GenBank/DDBJ databases">
        <authorList>
            <person name="Ryan C."/>
        </authorList>
    </citation>
    <scope>NUCLEOTIDE SEQUENCE [LARGE SCALE GENOMIC DNA]</scope>
</reference>
<dbReference type="GO" id="GO:0006281">
    <property type="term" value="P:DNA repair"/>
    <property type="evidence" value="ECO:0007669"/>
    <property type="project" value="UniProtKB-KW"/>
</dbReference>
<dbReference type="SUPFAM" id="SSF56672">
    <property type="entry name" value="DNA/RNA polymerases"/>
    <property type="match status" value="1"/>
</dbReference>
<evidence type="ECO:0000256" key="9">
    <source>
        <dbReference type="ARBA" id="ARBA00022839"/>
    </source>
</evidence>
<dbReference type="InterPro" id="IPR002562">
    <property type="entry name" value="3'-5'_exonuclease_dom"/>
</dbReference>
<dbReference type="Pfam" id="PF01612">
    <property type="entry name" value="DNA_pol_A_exo1"/>
    <property type="match status" value="1"/>
</dbReference>
<keyword evidence="3" id="KW-0808">Transferase</keyword>
<dbReference type="SMART" id="SM00482">
    <property type="entry name" value="POLAc"/>
    <property type="match status" value="1"/>
</dbReference>
<keyword evidence="11" id="KW-0809">Transit peptide</keyword>
<dbReference type="Proteomes" id="UP001497457">
    <property type="component" value="Chromosome 12b"/>
</dbReference>
<feature type="region of interest" description="Disordered" evidence="15">
    <location>
        <begin position="25"/>
        <end position="57"/>
    </location>
</feature>
<keyword evidence="10" id="KW-0239">DNA-directed DNA polymerase</keyword>
<evidence type="ECO:0000313" key="18">
    <source>
        <dbReference type="Proteomes" id="UP001497457"/>
    </source>
</evidence>
<accession>A0ABC8W9U9</accession>
<keyword evidence="7" id="KW-0227">DNA damage</keyword>
<dbReference type="EC" id="2.7.7.7" evidence="2"/>
<evidence type="ECO:0000256" key="8">
    <source>
        <dbReference type="ARBA" id="ARBA00022801"/>
    </source>
</evidence>
<keyword evidence="18" id="KW-1185">Reference proteome</keyword>
<dbReference type="Gene3D" id="3.30.70.370">
    <property type="match status" value="1"/>
</dbReference>
<evidence type="ECO:0000256" key="14">
    <source>
        <dbReference type="ARBA" id="ARBA00049244"/>
    </source>
</evidence>
<keyword evidence="5" id="KW-0235">DNA replication</keyword>
<dbReference type="GO" id="GO:0003677">
    <property type="term" value="F:DNA binding"/>
    <property type="evidence" value="ECO:0007669"/>
    <property type="project" value="UniProtKB-KW"/>
</dbReference>
<evidence type="ECO:0000256" key="5">
    <source>
        <dbReference type="ARBA" id="ARBA00022705"/>
    </source>
</evidence>
<dbReference type="PRINTS" id="PR00868">
    <property type="entry name" value="DNAPOLI"/>
</dbReference>
<evidence type="ECO:0000256" key="13">
    <source>
        <dbReference type="ARBA" id="ARBA00023204"/>
    </source>
</evidence>
<dbReference type="SUPFAM" id="SSF53098">
    <property type="entry name" value="Ribonuclease H-like"/>
    <property type="match status" value="1"/>
</dbReference>
<dbReference type="PANTHER" id="PTHR10133:SF61">
    <property type="entry name" value="WHITE SEEDLING2"/>
    <property type="match status" value="1"/>
</dbReference>
<keyword evidence="8" id="KW-0378">Hydrolase</keyword>
<dbReference type="GO" id="GO:0004527">
    <property type="term" value="F:exonuclease activity"/>
    <property type="evidence" value="ECO:0007669"/>
    <property type="project" value="UniProtKB-KW"/>
</dbReference>
<dbReference type="FunFam" id="3.30.420.10:FF:000051">
    <property type="entry name" value="DNA polymerase I"/>
    <property type="match status" value="1"/>
</dbReference>
<dbReference type="Pfam" id="PF00476">
    <property type="entry name" value="DNA_pol_A"/>
    <property type="match status" value="2"/>
</dbReference>
<evidence type="ECO:0000256" key="11">
    <source>
        <dbReference type="ARBA" id="ARBA00022946"/>
    </source>
</evidence>
<evidence type="ECO:0000256" key="12">
    <source>
        <dbReference type="ARBA" id="ARBA00023125"/>
    </source>
</evidence>
<dbReference type="GO" id="GO:0003887">
    <property type="term" value="F:DNA-directed DNA polymerase activity"/>
    <property type="evidence" value="ECO:0007669"/>
    <property type="project" value="UniProtKB-KW"/>
</dbReference>
<evidence type="ECO:0000256" key="6">
    <source>
        <dbReference type="ARBA" id="ARBA00022722"/>
    </source>
</evidence>
<dbReference type="EMBL" id="OZ075122">
    <property type="protein sequence ID" value="CAL4905642.1"/>
    <property type="molecule type" value="Genomic_DNA"/>
</dbReference>
<comment type="similarity">
    <text evidence="1">Belongs to the DNA polymerase type-A family.</text>
</comment>
<keyword evidence="6" id="KW-0540">Nuclease</keyword>
<keyword evidence="13" id="KW-0234">DNA repair</keyword>
<dbReference type="GO" id="GO:0006260">
    <property type="term" value="P:DNA replication"/>
    <property type="evidence" value="ECO:0007669"/>
    <property type="project" value="UniProtKB-KW"/>
</dbReference>
<reference evidence="18" key="1">
    <citation type="submission" date="2024-06" db="EMBL/GenBank/DDBJ databases">
        <authorList>
            <person name="Ryan C."/>
        </authorList>
    </citation>
    <scope>NUCLEOTIDE SEQUENCE [LARGE SCALE GENOMIC DNA]</scope>
</reference>
<dbReference type="Gene3D" id="3.30.420.10">
    <property type="entry name" value="Ribonuclease H-like superfamily/Ribonuclease H"/>
    <property type="match status" value="1"/>
</dbReference>
<gene>
    <name evidence="17" type="ORF">URODEC1_LOCUS11760</name>
</gene>
<evidence type="ECO:0000256" key="7">
    <source>
        <dbReference type="ARBA" id="ARBA00022763"/>
    </source>
</evidence>
<dbReference type="InterPro" id="IPR043502">
    <property type="entry name" value="DNA/RNA_pol_sf"/>
</dbReference>
<evidence type="ECO:0000256" key="1">
    <source>
        <dbReference type="ARBA" id="ARBA00007705"/>
    </source>
</evidence>
<evidence type="ECO:0000256" key="2">
    <source>
        <dbReference type="ARBA" id="ARBA00012417"/>
    </source>
</evidence>
<organism evidence="17 18">
    <name type="scientific">Urochloa decumbens</name>
    <dbReference type="NCBI Taxonomy" id="240449"/>
    <lineage>
        <taxon>Eukaryota</taxon>
        <taxon>Viridiplantae</taxon>
        <taxon>Streptophyta</taxon>
        <taxon>Embryophyta</taxon>
        <taxon>Tracheophyta</taxon>
        <taxon>Spermatophyta</taxon>
        <taxon>Magnoliopsida</taxon>
        <taxon>Liliopsida</taxon>
        <taxon>Poales</taxon>
        <taxon>Poaceae</taxon>
        <taxon>PACMAD clade</taxon>
        <taxon>Panicoideae</taxon>
        <taxon>Panicodae</taxon>
        <taxon>Paniceae</taxon>
        <taxon>Melinidinae</taxon>
        <taxon>Urochloa</taxon>
    </lineage>
</organism>
<evidence type="ECO:0000259" key="16">
    <source>
        <dbReference type="SMART" id="SM00482"/>
    </source>
</evidence>
<dbReference type="PANTHER" id="PTHR10133">
    <property type="entry name" value="DNA POLYMERASE I"/>
    <property type="match status" value="1"/>
</dbReference>
<dbReference type="Gene3D" id="1.10.150.20">
    <property type="entry name" value="5' to 3' exonuclease, C-terminal subdomain"/>
    <property type="match status" value="1"/>
</dbReference>
<dbReference type="AlphaFoldDB" id="A0ABC8W9U9"/>
<comment type="catalytic activity">
    <reaction evidence="14">
        <text>DNA(n) + a 2'-deoxyribonucleoside 5'-triphosphate = DNA(n+1) + diphosphate</text>
        <dbReference type="Rhea" id="RHEA:22508"/>
        <dbReference type="Rhea" id="RHEA-COMP:17339"/>
        <dbReference type="Rhea" id="RHEA-COMP:17340"/>
        <dbReference type="ChEBI" id="CHEBI:33019"/>
        <dbReference type="ChEBI" id="CHEBI:61560"/>
        <dbReference type="ChEBI" id="CHEBI:173112"/>
        <dbReference type="EC" id="2.7.7.7"/>
    </reaction>
</comment>
<sequence>MAMAGTAPGPAPALLRRSLCSEPAWAPSPFHPRRRGRSMVSPFAGGRRHANAEPAKRHMCSAAAASALASSVVKHENKQVHRPNEPEVEAHLMTSLPFDDKVTDGYAKDENECTTKDTVQPPPARAPLSKESIDARKALGELNGLQVANIDVKQETPVGHGKVTCFSIYSGTSGAEADFGNGKTCIWVDVMDGGRDVLLEFAPFFEDSSIRKVWHNYSFDSHVIENYGIKVSGFHADTRHLARLWDSSRRLDGGYSLEGLTNDHRVMGVVPKELQNIGKGSMKTIFGRKKIKKDGSEGKITAIAPVEILQREDRDLWICYSSLASMSALRLYESLKSKLERKPWTFDGVPRGSMYDFYEEYWRPFGAVLVKMETAGMLVDRAYLSEIEKVAVEQRKLAADKFRKWASKHCPDAKYMNVSSDTQAWKGSVINVAASADDAVQRYVPPHRRARVKTKAVAVAAASALMAFSSTAVEAQTKQIEAMAATSYEEFYEEKHTREPVGKAVPVTGEEVLPSLDDSIDEIRGGNNVLDLDTQSTIATSLFVPRPQHLFEGRVACLLLLQPTTRWLRTGYSDSPPRWPPRGHLRLVPWSSFTLRDAGDWPPWRSSSSCSAPLPSGSGSSILSMSRTAAAAAISAGQRSSSENVALWWAALCVKLYADLVNFCRRAKPLKCLMMKLVAEGKQVPKYRTIELFSIVEDLRTDIFTASGWPSVSGDALRNLAGKVPSDHVYTTDDVNEDECVTDSEISDCDLEDTSYGTAYEAFGGGKKGKEACHAIAALCEICSIDSLISNFILPLQNQRALEKDQYKIRQVFVAAPGNTLIVADYGQLELRILAHLADCRSMLDAFKAGGDFHSRTAMNMYQHIREAVEEERVILEWHPQPGQEKLPVPLLKDAFGAERRKAKMLNFSIAYGKTAHGLARDWKVSVKEAKDTLKLWYSDRKEVLAWQMKQKELAQEKCEVYTLLGRSRRFPNMAYTTSGQRDHIERAAINAVQGSAADVAMCAMLEIDRNTRLKELVVECMSKPFYGTNILNVDLAVDAKCAQNWHAAK</sequence>
<dbReference type="InterPro" id="IPR001098">
    <property type="entry name" value="DNA-dir_DNA_pol_A_palm_dom"/>
</dbReference>
<name>A0ABC8W9U9_9POAL</name>
<evidence type="ECO:0000256" key="15">
    <source>
        <dbReference type="SAM" id="MobiDB-lite"/>
    </source>
</evidence>
<evidence type="ECO:0000313" key="17">
    <source>
        <dbReference type="EMBL" id="CAL4905642.1"/>
    </source>
</evidence>
<dbReference type="InterPro" id="IPR012337">
    <property type="entry name" value="RNaseH-like_sf"/>
</dbReference>
<proteinExistence type="inferred from homology"/>
<feature type="domain" description="DNA-directed DNA polymerase family A palm" evidence="16">
    <location>
        <begin position="806"/>
        <end position="1025"/>
    </location>
</feature>
<keyword evidence="9" id="KW-0269">Exonuclease</keyword>